<dbReference type="NCBIfam" id="NF041551">
    <property type="entry name" value="YlcI_YnfO_N"/>
    <property type="match status" value="1"/>
</dbReference>
<dbReference type="RefSeq" id="WP_011140893.1">
    <property type="nucleotide sequence ID" value="NC_005125.1"/>
</dbReference>
<dbReference type="PhylomeDB" id="Q7NM77"/>
<dbReference type="Proteomes" id="UP000000557">
    <property type="component" value="Chromosome"/>
</dbReference>
<reference evidence="1 2" key="1">
    <citation type="journal article" date="2003" name="DNA Res.">
        <title>Complete genome structure of Gloeobacter violaceus PCC 7421, a cyanobacterium that lacks thylakoids.</title>
        <authorList>
            <person name="Nakamura Y."/>
            <person name="Kaneko T."/>
            <person name="Sato S."/>
            <person name="Mimuro M."/>
            <person name="Miyashita H."/>
            <person name="Tsuchiya T."/>
            <person name="Sasamoto S."/>
            <person name="Watanabe A."/>
            <person name="Kawashima K."/>
            <person name="Kishida Y."/>
            <person name="Kiyokawa C."/>
            <person name="Kohara M."/>
            <person name="Matsumoto M."/>
            <person name="Matsuno A."/>
            <person name="Nakazaki N."/>
            <person name="Shimpo S."/>
            <person name="Takeuchi C."/>
            <person name="Yamada M."/>
            <person name="Tabata S."/>
        </authorList>
    </citation>
    <scope>NUCLEOTIDE SEQUENCE [LARGE SCALE GENOMIC DNA]</scope>
    <source>
        <strain evidence="2">ATCC 29082 / PCC 7421</strain>
    </source>
</reference>
<dbReference type="HOGENOM" id="CLU_188390_0_0_3"/>
<accession>Q7NM77</accession>
<gene>
    <name evidence="1" type="ordered locus">gsl0891</name>
</gene>
<dbReference type="InParanoid" id="Q7NM77"/>
<proteinExistence type="predicted"/>
<evidence type="ECO:0000313" key="1">
    <source>
        <dbReference type="EMBL" id="BAC88832.1"/>
    </source>
</evidence>
<protein>
    <submittedName>
        <fullName evidence="1">Gsl0891 protein</fullName>
    </submittedName>
</protein>
<dbReference type="EMBL" id="BA000045">
    <property type="protein sequence ID" value="BAC88832.1"/>
    <property type="molecule type" value="Genomic_DNA"/>
</dbReference>
<dbReference type="OrthoDB" id="426748at2"/>
<organism evidence="1 2">
    <name type="scientific">Gloeobacter violaceus (strain ATCC 29082 / PCC 7421)</name>
    <dbReference type="NCBI Taxonomy" id="251221"/>
    <lineage>
        <taxon>Bacteria</taxon>
        <taxon>Bacillati</taxon>
        <taxon>Cyanobacteriota</taxon>
        <taxon>Cyanophyceae</taxon>
        <taxon>Gloeobacterales</taxon>
        <taxon>Gloeobacteraceae</taxon>
        <taxon>Gloeobacter</taxon>
    </lineage>
</organism>
<dbReference type="eggNOG" id="ENOG5032TK7">
    <property type="taxonomic scope" value="Bacteria"/>
</dbReference>
<dbReference type="KEGG" id="gvi:gsl0891"/>
<dbReference type="EnsemblBacteria" id="BAC88832">
    <property type="protein sequence ID" value="BAC88832"/>
    <property type="gene ID" value="BAC88832"/>
</dbReference>
<keyword evidence="2" id="KW-1185">Reference proteome</keyword>
<sequence>MERKSVTIHFPAELLRKAKALKGAGESFNELVVEAVDREVRRRRGWAAHRRIVARREQMRAAKAIEVDSTALIRSLREDEGRRD</sequence>
<dbReference type="AlphaFoldDB" id="Q7NM77"/>
<evidence type="ECO:0000313" key="2">
    <source>
        <dbReference type="Proteomes" id="UP000000557"/>
    </source>
</evidence>
<reference evidence="1 2" key="2">
    <citation type="journal article" date="2003" name="DNA Res.">
        <title>Complete genome structure of Gloeobacter violaceus PCC 7421, a cyanobacterium that lacks thylakoids (supplement).</title>
        <authorList>
            <person name="Nakamura Y."/>
            <person name="Kaneko T."/>
            <person name="Sato S."/>
            <person name="Mimuro M."/>
            <person name="Miyashita H."/>
            <person name="Tsuchiya T."/>
            <person name="Sasamoto S."/>
            <person name="Watanabe A."/>
            <person name="Kawashima K."/>
            <person name="Kishida Y."/>
            <person name="Kiyokawa C."/>
            <person name="Kohara M."/>
            <person name="Matsumoto M."/>
            <person name="Matsuno A."/>
            <person name="Nakazaki N."/>
            <person name="Shimpo S."/>
            <person name="Takeuchi C."/>
            <person name="Yamada M."/>
            <person name="Tabata S."/>
        </authorList>
    </citation>
    <scope>NUCLEOTIDE SEQUENCE [LARGE SCALE GENOMIC DNA]</scope>
    <source>
        <strain evidence="2">ATCC 29082 / PCC 7421</strain>
    </source>
</reference>
<name>Q7NM77_GLOVI</name>